<reference evidence="8" key="1">
    <citation type="journal article" date="2015" name="Microbiology">
        <title>Genome of Methanoregula boonei 6A8 reveals adaptations to oligotrophic peatland environments.</title>
        <authorList>
            <person name="Braeuer S."/>
            <person name="Cadillo-Quiroz H."/>
            <person name="Kyrpides N."/>
            <person name="Woyke T."/>
            <person name="Goodwin L."/>
            <person name="Detter C."/>
            <person name="Podell S."/>
            <person name="Yavitt J.B."/>
            <person name="Zinder S.H."/>
        </authorList>
    </citation>
    <scope>NUCLEOTIDE SEQUENCE [LARGE SCALE GENOMIC DNA]</scope>
    <source>
        <strain evidence="8">DSM 21154 / JCM 14090 / 6A8</strain>
    </source>
</reference>
<feature type="transmembrane region" description="Helical" evidence="6">
    <location>
        <begin position="258"/>
        <end position="278"/>
    </location>
</feature>
<keyword evidence="8" id="KW-1185">Reference proteome</keyword>
<feature type="transmembrane region" description="Helical" evidence="6">
    <location>
        <begin position="55"/>
        <end position="75"/>
    </location>
</feature>
<feature type="transmembrane region" description="Helical" evidence="6">
    <location>
        <begin position="132"/>
        <end position="159"/>
    </location>
</feature>
<dbReference type="PANTHER" id="PTHR21716:SF4">
    <property type="entry name" value="TRANSMEMBRANE PROTEIN 245"/>
    <property type="match status" value="1"/>
</dbReference>
<comment type="similarity">
    <text evidence="2">Belongs to the autoinducer-2 exporter (AI-2E) (TC 2.A.86) family.</text>
</comment>
<dbReference type="Pfam" id="PF01594">
    <property type="entry name" value="AI-2E_transport"/>
    <property type="match status" value="1"/>
</dbReference>
<sequence length="348" mass="38174">MECPDREYYPFLVVLFLTLLALVIFWPVLDMVVLSASLAVVLMPVHHRLMRSVPAVVSAAALTIALFTLVAAAAYCTDLVLRQNAGLINQIFGTIGTWLANPATQPGAFGVSISKDTLLFWVAKGNALFVNYWATITANILLIVFKGLVFFLSFFLFLLRGIALRDRIFRHLPVQVRSYCELLTPVTVDTLYVIYIVQFAIAALTFVISLPVFYLLGYGNILFYSFLAAFCELIPILGSSVAFIIVGAYSLALGDLRGLLIMVILGYIVVSALPEIYIRPVLVGRRVKINPVIMFVGLIGGLLTLGLAGFVLGPLIIVLVMKSYRIWTDERKGSKEPQDAGDDGEAGQ</sequence>
<keyword evidence="4 6" id="KW-1133">Transmembrane helix</keyword>
<dbReference type="EMBL" id="CP000780">
    <property type="protein sequence ID" value="ABS55884.1"/>
    <property type="molecule type" value="Genomic_DNA"/>
</dbReference>
<accession>A7I823</accession>
<dbReference type="HOGENOM" id="CLU_052137_0_0_2"/>
<feature type="transmembrane region" description="Helical" evidence="6">
    <location>
        <begin position="298"/>
        <end position="321"/>
    </location>
</feature>
<evidence type="ECO:0000313" key="7">
    <source>
        <dbReference type="EMBL" id="ABS55884.1"/>
    </source>
</evidence>
<dbReference type="AlphaFoldDB" id="A7I823"/>
<dbReference type="eggNOG" id="arCOG02642">
    <property type="taxonomic scope" value="Archaea"/>
</dbReference>
<comment type="subcellular location">
    <subcellularLocation>
        <location evidence="1">Membrane</location>
        <topology evidence="1">Multi-pass membrane protein</topology>
    </subcellularLocation>
</comment>
<evidence type="ECO:0000256" key="5">
    <source>
        <dbReference type="ARBA" id="ARBA00023136"/>
    </source>
</evidence>
<dbReference type="STRING" id="456442.Mboo_1366"/>
<dbReference type="Proteomes" id="UP000002408">
    <property type="component" value="Chromosome"/>
</dbReference>
<evidence type="ECO:0000256" key="4">
    <source>
        <dbReference type="ARBA" id="ARBA00022989"/>
    </source>
</evidence>
<protein>
    <recommendedName>
        <fullName evidence="9">Permease</fullName>
    </recommendedName>
</protein>
<evidence type="ECO:0008006" key="9">
    <source>
        <dbReference type="Google" id="ProtNLM"/>
    </source>
</evidence>
<dbReference type="InterPro" id="IPR002549">
    <property type="entry name" value="AI-2E-like"/>
</dbReference>
<gene>
    <name evidence="7" type="ordered locus">Mboo_1366</name>
</gene>
<evidence type="ECO:0000256" key="2">
    <source>
        <dbReference type="ARBA" id="ARBA00009773"/>
    </source>
</evidence>
<organism evidence="7 8">
    <name type="scientific">Methanoregula boonei (strain DSM 21154 / JCM 14090 / 6A8)</name>
    <dbReference type="NCBI Taxonomy" id="456442"/>
    <lineage>
        <taxon>Archaea</taxon>
        <taxon>Methanobacteriati</taxon>
        <taxon>Methanobacteriota</taxon>
        <taxon>Stenosarchaea group</taxon>
        <taxon>Methanomicrobia</taxon>
        <taxon>Methanomicrobiales</taxon>
        <taxon>Methanoregulaceae</taxon>
        <taxon>Methanoregula</taxon>
    </lineage>
</organism>
<keyword evidence="3 6" id="KW-0812">Transmembrane</keyword>
<dbReference type="KEGG" id="mbn:Mboo_1366"/>
<dbReference type="RefSeq" id="WP_012106917.1">
    <property type="nucleotide sequence ID" value="NC_009712.1"/>
</dbReference>
<feature type="transmembrane region" description="Helical" evidence="6">
    <location>
        <begin position="221"/>
        <end position="246"/>
    </location>
</feature>
<keyword evidence="5 6" id="KW-0472">Membrane</keyword>
<dbReference type="GeneID" id="5412123"/>
<dbReference type="OrthoDB" id="137390at2157"/>
<evidence type="ECO:0000256" key="6">
    <source>
        <dbReference type="SAM" id="Phobius"/>
    </source>
</evidence>
<proteinExistence type="inferred from homology"/>
<name>A7I823_METB6</name>
<evidence type="ECO:0000256" key="3">
    <source>
        <dbReference type="ARBA" id="ARBA00022692"/>
    </source>
</evidence>
<feature type="transmembrane region" description="Helical" evidence="6">
    <location>
        <begin position="192"/>
        <end position="215"/>
    </location>
</feature>
<evidence type="ECO:0000313" key="8">
    <source>
        <dbReference type="Proteomes" id="UP000002408"/>
    </source>
</evidence>
<feature type="transmembrane region" description="Helical" evidence="6">
    <location>
        <begin position="12"/>
        <end position="43"/>
    </location>
</feature>
<dbReference type="PANTHER" id="PTHR21716">
    <property type="entry name" value="TRANSMEMBRANE PROTEIN"/>
    <property type="match status" value="1"/>
</dbReference>
<dbReference type="GO" id="GO:0016020">
    <property type="term" value="C:membrane"/>
    <property type="evidence" value="ECO:0007669"/>
    <property type="project" value="UniProtKB-SubCell"/>
</dbReference>
<evidence type="ECO:0000256" key="1">
    <source>
        <dbReference type="ARBA" id="ARBA00004141"/>
    </source>
</evidence>